<proteinExistence type="predicted"/>
<evidence type="ECO:0000313" key="2">
    <source>
        <dbReference type="Proteomes" id="UP001043456"/>
    </source>
</evidence>
<dbReference type="RefSeq" id="XP_043154479.1">
    <property type="nucleotide sequence ID" value="XM_043298544.1"/>
</dbReference>
<name>A0A9P3B3M9_9EURO</name>
<dbReference type="Proteomes" id="UP001043456">
    <property type="component" value="Unassembled WGS sequence"/>
</dbReference>
<comment type="caution">
    <text evidence="1">The sequence shown here is derived from an EMBL/GenBank/DDBJ whole genome shotgun (WGS) entry which is preliminary data.</text>
</comment>
<dbReference type="GeneID" id="67001174"/>
<protein>
    <submittedName>
        <fullName evidence="1">Uncharacterized protein</fullName>
    </submittedName>
</protein>
<sequence>MLLEQADFRAIQMKRDGTAFLSKTGIWSVIDQSGLDTGRIAVVDFKPNGQVANLIRLRPWHLSELLLLLIGLDMPLLDILEETRQRREFGWAEWGSQEIWTREIDRNAPEYLVLEAQGRESEFNLESIRSVCDDQLGWLPIPGKIQKQH</sequence>
<gene>
    <name evidence="1" type="ORF">Asppvi_002562</name>
</gene>
<organism evidence="1 2">
    <name type="scientific">Aspergillus pseudoviridinutans</name>
    <dbReference type="NCBI Taxonomy" id="1517512"/>
    <lineage>
        <taxon>Eukaryota</taxon>
        <taxon>Fungi</taxon>
        <taxon>Dikarya</taxon>
        <taxon>Ascomycota</taxon>
        <taxon>Pezizomycotina</taxon>
        <taxon>Eurotiomycetes</taxon>
        <taxon>Eurotiomycetidae</taxon>
        <taxon>Eurotiales</taxon>
        <taxon>Aspergillaceae</taxon>
        <taxon>Aspergillus</taxon>
        <taxon>Aspergillus subgen. Fumigati</taxon>
    </lineage>
</organism>
<dbReference type="EMBL" id="BHVY01000002">
    <property type="protein sequence ID" value="GIJ83732.1"/>
    <property type="molecule type" value="Genomic_DNA"/>
</dbReference>
<accession>A0A9P3B3M9</accession>
<reference evidence="1 2" key="1">
    <citation type="submission" date="2018-10" db="EMBL/GenBank/DDBJ databases">
        <title>Pan-genome distribution and transcriptional activeness of fungal secondary metabolism genes in Aspergillus section Fumigati.</title>
        <authorList>
            <person name="Takahashi H."/>
            <person name="Umemura M."/>
            <person name="Ninomiya A."/>
            <person name="Kusuya Y."/>
            <person name="Urayama S."/>
            <person name="Shimizu M."/>
            <person name="Watanabe A."/>
            <person name="Kamei K."/>
            <person name="Yaguchi T."/>
            <person name="Hagiwara D."/>
        </authorList>
    </citation>
    <scope>NUCLEOTIDE SEQUENCE [LARGE SCALE GENOMIC DNA]</scope>
    <source>
        <strain evidence="1 2">IFM 55266</strain>
    </source>
</reference>
<keyword evidence="2" id="KW-1185">Reference proteome</keyword>
<dbReference type="AlphaFoldDB" id="A0A9P3B3M9"/>
<dbReference type="OrthoDB" id="5396831at2759"/>
<evidence type="ECO:0000313" key="1">
    <source>
        <dbReference type="EMBL" id="GIJ83732.1"/>
    </source>
</evidence>